<keyword evidence="1" id="KW-1133">Transmembrane helix</keyword>
<dbReference type="EMBL" id="JANFPJ010000007">
    <property type="protein sequence ID" value="MDT7525442.1"/>
    <property type="molecule type" value="Genomic_DNA"/>
</dbReference>
<dbReference type="RefSeq" id="WP_153827420.1">
    <property type="nucleotide sequence ID" value="NZ_JANFPJ010000007.1"/>
</dbReference>
<keyword evidence="3" id="KW-1185">Reference proteome</keyword>
<evidence type="ECO:0000313" key="3">
    <source>
        <dbReference type="Proteomes" id="UP001305027"/>
    </source>
</evidence>
<feature type="transmembrane region" description="Helical" evidence="1">
    <location>
        <begin position="9"/>
        <end position="35"/>
    </location>
</feature>
<accession>A0ABU3KVS9</accession>
<comment type="caution">
    <text evidence="2">The sequence shown here is derived from an EMBL/GenBank/DDBJ whole genome shotgun (WGS) entry which is preliminary data.</text>
</comment>
<feature type="transmembrane region" description="Helical" evidence="1">
    <location>
        <begin position="41"/>
        <end position="65"/>
    </location>
</feature>
<evidence type="ECO:0000256" key="1">
    <source>
        <dbReference type="SAM" id="Phobius"/>
    </source>
</evidence>
<feature type="transmembrane region" description="Helical" evidence="1">
    <location>
        <begin position="77"/>
        <end position="99"/>
    </location>
</feature>
<dbReference type="Proteomes" id="UP001305027">
    <property type="component" value="Unassembled WGS sequence"/>
</dbReference>
<keyword evidence="1" id="KW-0472">Membrane</keyword>
<reference evidence="2 3" key="1">
    <citation type="submission" date="2022-07" db="EMBL/GenBank/DDBJ databases">
        <title>Pseudidiomarina sp. nov, a marine bacterium isolated from Pacific Ocean.</title>
        <authorList>
            <person name="Wang Y."/>
        </authorList>
    </citation>
    <scope>NUCLEOTIDE SEQUENCE [LARGE SCALE GENOMIC DNA]</scope>
    <source>
        <strain evidence="2 3">GXY010</strain>
    </source>
</reference>
<proteinExistence type="predicted"/>
<name>A0ABU3KVS9_9GAMM</name>
<keyword evidence="1" id="KW-0812">Transmembrane</keyword>
<protein>
    <recommendedName>
        <fullName evidence="4">DUF805 domain-containing protein</fullName>
    </recommendedName>
</protein>
<sequence>MAWLGRNAVFLISGFILLPAATYALLMWLAFGYGFAREQSIYAVLVAPLILSYFAVYILSIRFALKRLKLCGSYGYWDVLPVVYFTALFLFFFSGGLGFDIA</sequence>
<organism evidence="2 3">
    <name type="scientific">Pseudidiomarina fusca</name>
    <dbReference type="NCBI Taxonomy" id="2965078"/>
    <lineage>
        <taxon>Bacteria</taxon>
        <taxon>Pseudomonadati</taxon>
        <taxon>Pseudomonadota</taxon>
        <taxon>Gammaproteobacteria</taxon>
        <taxon>Alteromonadales</taxon>
        <taxon>Idiomarinaceae</taxon>
        <taxon>Pseudidiomarina</taxon>
    </lineage>
</organism>
<evidence type="ECO:0000313" key="2">
    <source>
        <dbReference type="EMBL" id="MDT7525442.1"/>
    </source>
</evidence>
<gene>
    <name evidence="2" type="ORF">NOG12_05030</name>
</gene>
<evidence type="ECO:0008006" key="4">
    <source>
        <dbReference type="Google" id="ProtNLM"/>
    </source>
</evidence>